<sequence length="79" mass="9323">MIQKEKTSSIYVQLANKYNIPHQVIEVICNYPFRFANRIISNEDDMKAIMFGYLFKIKPKKKYEKQKDKSISISESVSD</sequence>
<dbReference type="EMBL" id="MT774375">
    <property type="protein sequence ID" value="QOR58007.1"/>
    <property type="molecule type" value="Genomic_DNA"/>
</dbReference>
<evidence type="ECO:0000313" key="2">
    <source>
        <dbReference type="Proteomes" id="UP000593838"/>
    </source>
</evidence>
<dbReference type="KEGG" id="vg:65128459"/>
<keyword evidence="2" id="KW-1185">Reference proteome</keyword>
<dbReference type="Proteomes" id="UP000593838">
    <property type="component" value="Segment"/>
</dbReference>
<dbReference type="RefSeq" id="YP_010110165.1">
    <property type="nucleotide sequence ID" value="NC_055868.1"/>
</dbReference>
<protein>
    <submittedName>
        <fullName evidence="1">Uncharacterized protein</fullName>
    </submittedName>
</protein>
<dbReference type="GeneID" id="65128459"/>
<accession>A0A7M1RUA4</accession>
<reference evidence="1 2" key="1">
    <citation type="submission" date="2020-07" db="EMBL/GenBank/DDBJ databases">
        <title>Taxonomic proposal: Crassvirales, a new order of highly abundant and diverse bacterial viruses.</title>
        <authorList>
            <person name="Shkoporov A.N."/>
            <person name="Stockdale S.R."/>
            <person name="Guerin E."/>
            <person name="Ross R.P."/>
            <person name="Hill C."/>
        </authorList>
    </citation>
    <scope>NUCLEOTIDE SEQUENCE [LARGE SCALE GENOMIC DNA]</scope>
</reference>
<name>A0A7M1RUA4_9CAUD</name>
<evidence type="ECO:0000313" key="1">
    <source>
        <dbReference type="EMBL" id="QOR58007.1"/>
    </source>
</evidence>
<proteinExistence type="predicted"/>
<organism evidence="1 2">
    <name type="scientific">uncultured phage cr50_1</name>
    <dbReference type="NCBI Taxonomy" id="2772059"/>
    <lineage>
        <taxon>Viruses</taxon>
        <taxon>Duplodnaviria</taxon>
        <taxon>Heunggongvirae</taxon>
        <taxon>Uroviricota</taxon>
        <taxon>Caudoviricetes</taxon>
        <taxon>Crassvirales</taxon>
        <taxon>Suoliviridae</taxon>
        <taxon>Boorivirinae</taxon>
        <taxon>Cohcovirus</taxon>
        <taxon>Cohcovirus hiberniae</taxon>
    </lineage>
</organism>